<evidence type="ECO:0000256" key="2">
    <source>
        <dbReference type="PROSITE-ProRule" id="PRU00176"/>
    </source>
</evidence>
<dbReference type="Proteomes" id="UP000606974">
    <property type="component" value="Unassembled WGS sequence"/>
</dbReference>
<evidence type="ECO:0000256" key="1">
    <source>
        <dbReference type="ARBA" id="ARBA00022884"/>
    </source>
</evidence>
<evidence type="ECO:0000256" key="3">
    <source>
        <dbReference type="SAM" id="MobiDB-lite"/>
    </source>
</evidence>
<keyword evidence="6" id="KW-1185">Reference proteome</keyword>
<dbReference type="GO" id="GO:0005634">
    <property type="term" value="C:nucleus"/>
    <property type="evidence" value="ECO:0007669"/>
    <property type="project" value="TreeGrafter"/>
</dbReference>
<gene>
    <name evidence="5" type="ORF">GJ744_008811</name>
</gene>
<dbReference type="InterPro" id="IPR025715">
    <property type="entry name" value="FoP_C"/>
</dbReference>
<dbReference type="AlphaFoldDB" id="A0A8H7AV57"/>
<feature type="compositionally biased region" description="Basic and acidic residues" evidence="3">
    <location>
        <begin position="275"/>
        <end position="301"/>
    </location>
</feature>
<evidence type="ECO:0000259" key="4">
    <source>
        <dbReference type="PROSITE" id="PS50102"/>
    </source>
</evidence>
<dbReference type="InterPro" id="IPR035979">
    <property type="entry name" value="RBD_domain_sf"/>
</dbReference>
<sequence>MDRSLDETIAERQRSSNRDRRLPPRRNNYPRDGIRKPARDEQTNLENDWVHDRYDDDDRNARPDSSRIRTRARPRRDDYDDDRRVSEPEDTPLPAKIRVENLHYDIPEDDLQDLFERIAPVEYVKLMFDRAGRSTGTAYVVYPYVADARKAIREFDGANAKGQPIRLELLPPTAPAAGRSEPRTRRDNPFDRVENPRSLFDRVEAPKGRERRARSASPGEDRGYSGRRNGGGTGPASRDRRSGISRPAPEGIDRYVPGRDDSRSSSRRAYGGREGGGRRLGERRERGERAGKDGRDGEGHRLVNGRPRKTQEELDAEMEDYWGNAGNADGAAPTNGAANPAASAAPAVQVTAAGDDDIDMIE</sequence>
<dbReference type="GO" id="GO:0003729">
    <property type="term" value="F:mRNA binding"/>
    <property type="evidence" value="ECO:0007669"/>
    <property type="project" value="TreeGrafter"/>
</dbReference>
<dbReference type="PROSITE" id="PS50102">
    <property type="entry name" value="RRM"/>
    <property type="match status" value="1"/>
</dbReference>
<proteinExistence type="predicted"/>
<dbReference type="CDD" id="cd12418">
    <property type="entry name" value="RRM_Aly_REF_like"/>
    <property type="match status" value="1"/>
</dbReference>
<dbReference type="SUPFAM" id="SSF54928">
    <property type="entry name" value="RNA-binding domain, RBD"/>
    <property type="match status" value="1"/>
</dbReference>
<organism evidence="5 6">
    <name type="scientific">Endocarpon pusillum</name>
    <dbReference type="NCBI Taxonomy" id="364733"/>
    <lineage>
        <taxon>Eukaryota</taxon>
        <taxon>Fungi</taxon>
        <taxon>Dikarya</taxon>
        <taxon>Ascomycota</taxon>
        <taxon>Pezizomycotina</taxon>
        <taxon>Eurotiomycetes</taxon>
        <taxon>Chaetothyriomycetidae</taxon>
        <taxon>Verrucariales</taxon>
        <taxon>Verrucariaceae</taxon>
        <taxon>Endocarpon</taxon>
    </lineage>
</organism>
<feature type="compositionally biased region" description="Basic and acidic residues" evidence="3">
    <location>
        <begin position="1"/>
        <end position="22"/>
    </location>
</feature>
<feature type="region of interest" description="Disordered" evidence="3">
    <location>
        <begin position="163"/>
        <end position="362"/>
    </location>
</feature>
<dbReference type="PANTHER" id="PTHR19965">
    <property type="entry name" value="RNA AND EXPORT FACTOR BINDING PROTEIN"/>
    <property type="match status" value="1"/>
</dbReference>
<feature type="compositionally biased region" description="Basic and acidic residues" evidence="3">
    <location>
        <begin position="251"/>
        <end position="264"/>
    </location>
</feature>
<dbReference type="Gene3D" id="3.30.70.330">
    <property type="match status" value="1"/>
</dbReference>
<accession>A0A8H7AV57</accession>
<dbReference type="Pfam" id="PF13865">
    <property type="entry name" value="FoP_duplication"/>
    <property type="match status" value="1"/>
</dbReference>
<dbReference type="Pfam" id="PF00076">
    <property type="entry name" value="RRM_1"/>
    <property type="match status" value="1"/>
</dbReference>
<name>A0A8H7AV57_9EURO</name>
<dbReference type="PANTHER" id="PTHR19965:SF82">
    <property type="entry name" value="THO COMPLEX SUBUNIT 4"/>
    <property type="match status" value="1"/>
</dbReference>
<evidence type="ECO:0000313" key="5">
    <source>
        <dbReference type="EMBL" id="KAF7513517.1"/>
    </source>
</evidence>
<dbReference type="InterPro" id="IPR012677">
    <property type="entry name" value="Nucleotide-bd_a/b_plait_sf"/>
</dbReference>
<feature type="compositionally biased region" description="Low complexity" evidence="3">
    <location>
        <begin position="323"/>
        <end position="353"/>
    </location>
</feature>
<feature type="domain" description="RRM" evidence="4">
    <location>
        <begin position="95"/>
        <end position="172"/>
    </location>
</feature>
<feature type="compositionally biased region" description="Basic and acidic residues" evidence="3">
    <location>
        <begin position="180"/>
        <end position="208"/>
    </location>
</feature>
<dbReference type="InterPro" id="IPR051229">
    <property type="entry name" value="ALYREF_mRNA_export"/>
</dbReference>
<evidence type="ECO:0000313" key="6">
    <source>
        <dbReference type="Proteomes" id="UP000606974"/>
    </source>
</evidence>
<comment type="caution">
    <text evidence="5">The sequence shown here is derived from an EMBL/GenBank/DDBJ whole genome shotgun (WGS) entry which is preliminary data.</text>
</comment>
<keyword evidence="1 2" id="KW-0694">RNA-binding</keyword>
<reference evidence="5" key="1">
    <citation type="submission" date="2020-02" db="EMBL/GenBank/DDBJ databases">
        <authorList>
            <person name="Palmer J.M."/>
        </authorList>
    </citation>
    <scope>NUCLEOTIDE SEQUENCE</scope>
    <source>
        <strain evidence="5">EPUS1.4</strain>
        <tissue evidence="5">Thallus</tissue>
    </source>
</reference>
<feature type="compositionally biased region" description="Basic and acidic residues" evidence="3">
    <location>
        <begin position="32"/>
        <end position="67"/>
    </location>
</feature>
<feature type="region of interest" description="Disordered" evidence="3">
    <location>
        <begin position="1"/>
        <end position="94"/>
    </location>
</feature>
<dbReference type="OrthoDB" id="5382468at2759"/>
<dbReference type="SMART" id="SM00360">
    <property type="entry name" value="RRM"/>
    <property type="match status" value="1"/>
</dbReference>
<feature type="compositionally biased region" description="Basic and acidic residues" evidence="3">
    <location>
        <begin position="75"/>
        <end position="87"/>
    </location>
</feature>
<dbReference type="InterPro" id="IPR000504">
    <property type="entry name" value="RRM_dom"/>
</dbReference>
<protein>
    <recommendedName>
        <fullName evidence="4">RRM domain-containing protein</fullName>
    </recommendedName>
</protein>
<dbReference type="EMBL" id="JAACFV010000005">
    <property type="protein sequence ID" value="KAF7513517.1"/>
    <property type="molecule type" value="Genomic_DNA"/>
</dbReference>